<evidence type="ECO:0000313" key="3">
    <source>
        <dbReference type="Proteomes" id="UP000292082"/>
    </source>
</evidence>
<accession>A0A4Q9QBI6</accession>
<keyword evidence="1" id="KW-1133">Transmembrane helix</keyword>
<gene>
    <name evidence="2" type="ORF">BD310DRAFT_299618</name>
</gene>
<protein>
    <submittedName>
        <fullName evidence="2">Uncharacterized protein</fullName>
    </submittedName>
</protein>
<evidence type="ECO:0000313" key="2">
    <source>
        <dbReference type="EMBL" id="TBU65067.1"/>
    </source>
</evidence>
<organism evidence="2 3">
    <name type="scientific">Dichomitus squalens</name>
    <dbReference type="NCBI Taxonomy" id="114155"/>
    <lineage>
        <taxon>Eukaryota</taxon>
        <taxon>Fungi</taxon>
        <taxon>Dikarya</taxon>
        <taxon>Basidiomycota</taxon>
        <taxon>Agaricomycotina</taxon>
        <taxon>Agaricomycetes</taxon>
        <taxon>Polyporales</taxon>
        <taxon>Polyporaceae</taxon>
        <taxon>Dichomitus</taxon>
    </lineage>
</organism>
<name>A0A4Q9QBI6_9APHY</name>
<feature type="transmembrane region" description="Helical" evidence="1">
    <location>
        <begin position="42"/>
        <end position="60"/>
    </location>
</feature>
<reference evidence="2 3" key="1">
    <citation type="submission" date="2019-01" db="EMBL/GenBank/DDBJ databases">
        <title>Draft genome sequences of three monokaryotic isolates of the white-rot basidiomycete fungus Dichomitus squalens.</title>
        <authorList>
            <consortium name="DOE Joint Genome Institute"/>
            <person name="Lopez S.C."/>
            <person name="Andreopoulos B."/>
            <person name="Pangilinan J."/>
            <person name="Lipzen A."/>
            <person name="Riley R."/>
            <person name="Ahrendt S."/>
            <person name="Ng V."/>
            <person name="Barry K."/>
            <person name="Daum C."/>
            <person name="Grigoriev I.V."/>
            <person name="Hilden K.S."/>
            <person name="Makela M.R."/>
            <person name="de Vries R.P."/>
        </authorList>
    </citation>
    <scope>NUCLEOTIDE SEQUENCE [LARGE SCALE GENOMIC DNA]</scope>
    <source>
        <strain evidence="2 3">CBS 464.89</strain>
    </source>
</reference>
<keyword evidence="1" id="KW-0812">Transmembrane</keyword>
<proteinExistence type="predicted"/>
<feature type="transmembrane region" description="Helical" evidence="1">
    <location>
        <begin position="67"/>
        <end position="87"/>
    </location>
</feature>
<evidence type="ECO:0000256" key="1">
    <source>
        <dbReference type="SAM" id="Phobius"/>
    </source>
</evidence>
<dbReference type="EMBL" id="ML145085">
    <property type="protein sequence ID" value="TBU65067.1"/>
    <property type="molecule type" value="Genomic_DNA"/>
</dbReference>
<keyword evidence="1" id="KW-0472">Membrane</keyword>
<dbReference type="AlphaFoldDB" id="A0A4Q9QBI6"/>
<keyword evidence="3" id="KW-1185">Reference proteome</keyword>
<dbReference type="Proteomes" id="UP000292082">
    <property type="component" value="Unassembled WGS sequence"/>
</dbReference>
<sequence>MWTSSDPAEHVVDTILDTPASDRSSSCRTADIPVRAPHTHDALLFIYLCSSCFRIVYGIVAKVGSCLIMYWDVCLLPYLALVCPNMIPVSRSSTGSARCDGLHTPNIAQ</sequence>